<dbReference type="InterPro" id="IPR032675">
    <property type="entry name" value="LRR_dom_sf"/>
</dbReference>
<sequence length="319" mass="34422">KVTDVGLRSLAMGCIYLRHLNLSGCLGIAGVGFATIGECCRELTDLKLSGCRQIPTWVFLKVFEGCRKIEVLDVSYCTKIGDGEIKSAAEKCGVMREQIHLKECKQVSDVGVLAISQGCSGLEVLDLSRSELQFKITDVSLLALSERSQILNKLNLNGCEMITDAGLSWLAKGCSGLKWLDMMNCSKVSNGGMRCLGEGCPDLEWCNLSHLKKVTDVGLRFLAQGCSKLKSLNATGIFLLSDGMKRDFGFEGLQALGRSFTECEKVGHGSLKALSGCKNLRRLDLTGCGGVDDLSLLPLTEATFWPGISALYLTGCVNI</sequence>
<feature type="domain" description="F-box/LRR-repeat protein 15-like leucin rich repeat" evidence="1">
    <location>
        <begin position="187"/>
        <end position="298"/>
    </location>
</feature>
<dbReference type="SMART" id="SM00367">
    <property type="entry name" value="LRR_CC"/>
    <property type="match status" value="10"/>
</dbReference>
<dbReference type="Gene3D" id="3.80.10.10">
    <property type="entry name" value="Ribonuclease Inhibitor"/>
    <property type="match status" value="3"/>
</dbReference>
<evidence type="ECO:0000259" key="1">
    <source>
        <dbReference type="Pfam" id="PF25372"/>
    </source>
</evidence>
<comment type="caution">
    <text evidence="2">The sequence shown here is derived from an EMBL/GenBank/DDBJ whole genome shotgun (WGS) entry which is preliminary data.</text>
</comment>
<dbReference type="Proteomes" id="UP001162640">
    <property type="component" value="Unassembled WGS sequence"/>
</dbReference>
<reference evidence="3" key="1">
    <citation type="journal article" date="2023" name="Commun. Biol.">
        <title>Genome analysis of Parmales, the sister group of diatoms, reveals the evolutionary specialization of diatoms from phago-mixotrophs to photoautotrophs.</title>
        <authorList>
            <person name="Ban H."/>
            <person name="Sato S."/>
            <person name="Yoshikawa S."/>
            <person name="Yamada K."/>
            <person name="Nakamura Y."/>
            <person name="Ichinomiya M."/>
            <person name="Sato N."/>
            <person name="Blanc-Mathieu R."/>
            <person name="Endo H."/>
            <person name="Kuwata A."/>
            <person name="Ogata H."/>
        </authorList>
    </citation>
    <scope>NUCLEOTIDE SEQUENCE [LARGE SCALE GENOMIC DNA]</scope>
</reference>
<dbReference type="Pfam" id="PF25372">
    <property type="entry name" value="DUF7885"/>
    <property type="match status" value="2"/>
</dbReference>
<accession>A0A9W7B6E8</accession>
<feature type="non-terminal residue" evidence="2">
    <location>
        <position position="319"/>
    </location>
</feature>
<proteinExistence type="predicted"/>
<dbReference type="SUPFAM" id="SSF52047">
    <property type="entry name" value="RNI-like"/>
    <property type="match status" value="1"/>
</dbReference>
<dbReference type="InterPro" id="IPR006553">
    <property type="entry name" value="Leu-rich_rpt_Cys-con_subtyp"/>
</dbReference>
<dbReference type="Pfam" id="PF13516">
    <property type="entry name" value="LRR_6"/>
    <property type="match status" value="1"/>
</dbReference>
<gene>
    <name evidence="2" type="ORF">TL16_g09102</name>
</gene>
<evidence type="ECO:0000313" key="2">
    <source>
        <dbReference type="EMBL" id="GMH81967.1"/>
    </source>
</evidence>
<dbReference type="GO" id="GO:0031146">
    <property type="term" value="P:SCF-dependent proteasomal ubiquitin-dependent protein catabolic process"/>
    <property type="evidence" value="ECO:0007669"/>
    <property type="project" value="TreeGrafter"/>
</dbReference>
<dbReference type="AlphaFoldDB" id="A0A9W7B6E8"/>
<dbReference type="PANTHER" id="PTHR13318">
    <property type="entry name" value="PARTNER OF PAIRED, ISOFORM B-RELATED"/>
    <property type="match status" value="1"/>
</dbReference>
<dbReference type="EMBL" id="BLQM01000307">
    <property type="protein sequence ID" value="GMH81967.1"/>
    <property type="molecule type" value="Genomic_DNA"/>
</dbReference>
<name>A0A9W7B6E8_9STRA</name>
<protein>
    <recommendedName>
        <fullName evidence="1">F-box/LRR-repeat protein 15-like leucin rich repeat domain-containing protein</fullName>
    </recommendedName>
</protein>
<dbReference type="GO" id="GO:0019005">
    <property type="term" value="C:SCF ubiquitin ligase complex"/>
    <property type="evidence" value="ECO:0007669"/>
    <property type="project" value="TreeGrafter"/>
</dbReference>
<dbReference type="InterPro" id="IPR057207">
    <property type="entry name" value="FBXL15_LRR"/>
</dbReference>
<dbReference type="InterPro" id="IPR001611">
    <property type="entry name" value="Leu-rich_rpt"/>
</dbReference>
<organism evidence="2 3">
    <name type="scientific">Triparma laevis f. inornata</name>
    <dbReference type="NCBI Taxonomy" id="1714386"/>
    <lineage>
        <taxon>Eukaryota</taxon>
        <taxon>Sar</taxon>
        <taxon>Stramenopiles</taxon>
        <taxon>Ochrophyta</taxon>
        <taxon>Bolidophyceae</taxon>
        <taxon>Parmales</taxon>
        <taxon>Triparmaceae</taxon>
        <taxon>Triparma</taxon>
    </lineage>
</organism>
<evidence type="ECO:0000313" key="3">
    <source>
        <dbReference type="Proteomes" id="UP001162640"/>
    </source>
</evidence>
<feature type="non-terminal residue" evidence="2">
    <location>
        <position position="1"/>
    </location>
</feature>
<feature type="domain" description="F-box/LRR-repeat protein 15-like leucin rich repeat" evidence="1">
    <location>
        <begin position="1"/>
        <end position="116"/>
    </location>
</feature>